<dbReference type="AlphaFoldDB" id="N9EZS1"/>
<evidence type="ECO:0000313" key="3">
    <source>
        <dbReference type="Proteomes" id="UP000013251"/>
    </source>
</evidence>
<name>N9EZS1_ACIBZ</name>
<organism evidence="2 3">
    <name type="scientific">Acinetobacter bereziniae LMG 1003 = CIP 70.12</name>
    <dbReference type="NCBI Taxonomy" id="981324"/>
    <lineage>
        <taxon>Bacteria</taxon>
        <taxon>Pseudomonadati</taxon>
        <taxon>Pseudomonadota</taxon>
        <taxon>Gammaproteobacteria</taxon>
        <taxon>Moraxellales</taxon>
        <taxon>Moraxellaceae</taxon>
        <taxon>Acinetobacter</taxon>
    </lineage>
</organism>
<dbReference type="OrthoDB" id="9975657at2"/>
<accession>N9EZS1</accession>
<dbReference type="GeneID" id="69461741"/>
<feature type="compositionally biased region" description="Polar residues" evidence="1">
    <location>
        <begin position="1"/>
        <end position="15"/>
    </location>
</feature>
<dbReference type="PATRIC" id="fig|1217650.3.peg.1157"/>
<evidence type="ECO:0000256" key="1">
    <source>
        <dbReference type="SAM" id="MobiDB-lite"/>
    </source>
</evidence>
<proteinExistence type="predicted"/>
<dbReference type="Proteomes" id="UP000013251">
    <property type="component" value="Unassembled WGS sequence"/>
</dbReference>
<protein>
    <submittedName>
        <fullName evidence="2">Uncharacterized protein</fullName>
    </submittedName>
</protein>
<evidence type="ECO:0000313" key="2">
    <source>
        <dbReference type="EMBL" id="ENV98123.1"/>
    </source>
</evidence>
<dbReference type="EMBL" id="APQG01000017">
    <property type="protein sequence ID" value="ENV98123.1"/>
    <property type="molecule type" value="Genomic_DNA"/>
</dbReference>
<dbReference type="HOGENOM" id="CLU_2021677_0_0_6"/>
<feature type="region of interest" description="Disordered" evidence="1">
    <location>
        <begin position="1"/>
        <end position="22"/>
    </location>
</feature>
<gene>
    <name evidence="2" type="ORF">F938_01182</name>
</gene>
<dbReference type="RefSeq" id="WP_005030258.1">
    <property type="nucleotide sequence ID" value="NZ_KB849755.1"/>
</dbReference>
<reference evidence="2 3" key="1">
    <citation type="submission" date="2013-02" db="EMBL/GenBank/DDBJ databases">
        <title>The Genome Sequence of Acinetobacter bereziniae CIP 70.12.</title>
        <authorList>
            <consortium name="The Broad Institute Genome Sequencing Platform"/>
            <consortium name="The Broad Institute Genome Sequencing Center for Infectious Disease"/>
            <person name="Cerqueira G."/>
            <person name="Feldgarden M."/>
            <person name="Courvalin P."/>
            <person name="Perichon B."/>
            <person name="Grillot-Courvalin C."/>
            <person name="Clermont D."/>
            <person name="Rocha E."/>
            <person name="Yoon E.-J."/>
            <person name="Nemec A."/>
            <person name="Walker B."/>
            <person name="Young S.K."/>
            <person name="Zeng Q."/>
            <person name="Gargeya S."/>
            <person name="Fitzgerald M."/>
            <person name="Haas B."/>
            <person name="Abouelleil A."/>
            <person name="Alvarado L."/>
            <person name="Arachchi H.M."/>
            <person name="Berlin A.M."/>
            <person name="Chapman S.B."/>
            <person name="Dewar J."/>
            <person name="Goldberg J."/>
            <person name="Griggs A."/>
            <person name="Gujja S."/>
            <person name="Hansen M."/>
            <person name="Howarth C."/>
            <person name="Imamovic A."/>
            <person name="Larimer J."/>
            <person name="McCowan C."/>
            <person name="Murphy C."/>
            <person name="Neiman D."/>
            <person name="Pearson M."/>
            <person name="Priest M."/>
            <person name="Roberts A."/>
            <person name="Saif S."/>
            <person name="Shea T."/>
            <person name="Sisk P."/>
            <person name="Sykes S."/>
            <person name="Wortman J."/>
            <person name="Nusbaum C."/>
            <person name="Birren B."/>
        </authorList>
    </citation>
    <scope>NUCLEOTIDE SEQUENCE [LARGE SCALE GENOMIC DNA]</scope>
    <source>
        <strain evidence="2 3">CIP 70.12</strain>
    </source>
</reference>
<comment type="caution">
    <text evidence="2">The sequence shown here is derived from an EMBL/GenBank/DDBJ whole genome shotgun (WGS) entry which is preliminary data.</text>
</comment>
<keyword evidence="3" id="KW-1185">Reference proteome</keyword>
<sequence length="99" mass="11601">MNTDQLNHNYRPSTSFDDREDYQSSKVQQLEDNYSDALVKYKQAMTELEKALGVQKDFEKSSWSAEESVEDLRLNKMQYALINRFESAVKKVIETKGRL</sequence>